<keyword evidence="2 4" id="KW-0808">Transferase</keyword>
<name>A0A2K8KYB5_MARES</name>
<dbReference type="GO" id="GO:0032259">
    <property type="term" value="P:methylation"/>
    <property type="evidence" value="ECO:0007669"/>
    <property type="project" value="UniProtKB-KW"/>
</dbReference>
<dbReference type="Proteomes" id="UP000231701">
    <property type="component" value="Chromosome"/>
</dbReference>
<dbReference type="GO" id="GO:0042409">
    <property type="term" value="F:caffeoyl-CoA O-methyltransferase activity"/>
    <property type="evidence" value="ECO:0007669"/>
    <property type="project" value="UniProtKB-EC"/>
</dbReference>
<dbReference type="OrthoDB" id="9799672at2"/>
<dbReference type="PANTHER" id="PTHR10509">
    <property type="entry name" value="O-METHYLTRANSFERASE-RELATED"/>
    <property type="match status" value="1"/>
</dbReference>
<dbReference type="PROSITE" id="PS51682">
    <property type="entry name" value="SAM_OMT_I"/>
    <property type="match status" value="1"/>
</dbReference>
<dbReference type="CDD" id="cd02440">
    <property type="entry name" value="AdoMet_MTases"/>
    <property type="match status" value="1"/>
</dbReference>
<dbReference type="Gene3D" id="3.40.50.150">
    <property type="entry name" value="Vaccinia Virus protein VP39"/>
    <property type="match status" value="1"/>
</dbReference>
<dbReference type="RefSeq" id="WP_100276487.1">
    <property type="nucleotide sequence ID" value="NZ_CP018799.1"/>
</dbReference>
<dbReference type="KEGG" id="maes:Ga0123461_0028"/>
<organism evidence="4 5">
    <name type="scientific">Mariprofundus aestuarium</name>
    <dbReference type="NCBI Taxonomy" id="1921086"/>
    <lineage>
        <taxon>Bacteria</taxon>
        <taxon>Pseudomonadati</taxon>
        <taxon>Pseudomonadota</taxon>
        <taxon>Candidatius Mariprofundia</taxon>
        <taxon>Mariprofundales</taxon>
        <taxon>Mariprofundaceae</taxon>
        <taxon>Mariprofundus</taxon>
    </lineage>
</organism>
<dbReference type="Pfam" id="PF01596">
    <property type="entry name" value="Methyltransf_3"/>
    <property type="match status" value="1"/>
</dbReference>
<dbReference type="PANTHER" id="PTHR10509:SF14">
    <property type="entry name" value="CAFFEOYL-COA O-METHYLTRANSFERASE 3-RELATED"/>
    <property type="match status" value="1"/>
</dbReference>
<evidence type="ECO:0000256" key="3">
    <source>
        <dbReference type="ARBA" id="ARBA00022691"/>
    </source>
</evidence>
<accession>A0A2K8KYB5</accession>
<evidence type="ECO:0000256" key="2">
    <source>
        <dbReference type="ARBA" id="ARBA00022679"/>
    </source>
</evidence>
<dbReference type="AlphaFoldDB" id="A0A2K8KYB5"/>
<proteinExistence type="predicted"/>
<dbReference type="InterPro" id="IPR029063">
    <property type="entry name" value="SAM-dependent_MTases_sf"/>
</dbReference>
<evidence type="ECO:0000256" key="1">
    <source>
        <dbReference type="ARBA" id="ARBA00022603"/>
    </source>
</evidence>
<reference evidence="4 5" key="1">
    <citation type="submission" date="2016-12" db="EMBL/GenBank/DDBJ databases">
        <title>Isolation and genomic insights into novel planktonic Zetaproteobacteria from stratified waters of the Chesapeake Bay.</title>
        <authorList>
            <person name="McAllister S.M."/>
            <person name="Kato S."/>
            <person name="Chan C.S."/>
            <person name="Chiu B.K."/>
            <person name="Field E.K."/>
        </authorList>
    </citation>
    <scope>NUCLEOTIDE SEQUENCE [LARGE SCALE GENOMIC DNA]</scope>
    <source>
        <strain evidence="4 5">CP-5</strain>
    </source>
</reference>
<keyword evidence="3" id="KW-0949">S-adenosyl-L-methionine</keyword>
<dbReference type="SUPFAM" id="SSF53335">
    <property type="entry name" value="S-adenosyl-L-methionine-dependent methyltransferases"/>
    <property type="match status" value="1"/>
</dbReference>
<evidence type="ECO:0000313" key="4">
    <source>
        <dbReference type="EMBL" id="ATX78481.1"/>
    </source>
</evidence>
<protein>
    <submittedName>
        <fullName evidence="4">Caffeoyl-CoA O-methyltransferase</fullName>
        <ecNumber evidence="4">2.1.1.104</ecNumber>
    </submittedName>
</protein>
<keyword evidence="5" id="KW-1185">Reference proteome</keyword>
<keyword evidence="1 4" id="KW-0489">Methyltransferase</keyword>
<dbReference type="EMBL" id="CP018799">
    <property type="protein sequence ID" value="ATX78481.1"/>
    <property type="molecule type" value="Genomic_DNA"/>
</dbReference>
<sequence>MANRTINMNEKLYEYLLEMGLREPEVLARLRHATEAEELSIMRSAPEQCQLMAMLIQLTGAKRVIEVGTYTGYATLWMALALPDDGEIVTCDVSERWSFVARRFWEDAGVQDKVQLYLRPALETLDELLECDEEESFDFAFIDADKENYDHYYERCLKLLRPGGLMVVDNVLWGGSVIDNSNCTAATEAIRIFNSKLKVDARIDLVMLPVADGVTLLIKR</sequence>
<dbReference type="EC" id="2.1.1.104" evidence="4"/>
<evidence type="ECO:0000313" key="5">
    <source>
        <dbReference type="Proteomes" id="UP000231701"/>
    </source>
</evidence>
<gene>
    <name evidence="4" type="ORF">Ga0123461_0028</name>
</gene>
<dbReference type="InterPro" id="IPR050362">
    <property type="entry name" value="Cation-dep_OMT"/>
</dbReference>
<dbReference type="InterPro" id="IPR002935">
    <property type="entry name" value="SAM_O-MeTrfase"/>
</dbReference>